<keyword evidence="3" id="KW-1185">Reference proteome</keyword>
<dbReference type="EMBL" id="CP037452">
    <property type="protein sequence ID" value="QDV49161.1"/>
    <property type="molecule type" value="Genomic_DNA"/>
</dbReference>
<feature type="domain" description="ATP-grasp fold PylC-type" evidence="1">
    <location>
        <begin position="126"/>
        <end position="273"/>
    </location>
</feature>
<organism evidence="2 3">
    <name type="scientific">Gimesia fumaroli</name>
    <dbReference type="NCBI Taxonomy" id="2527976"/>
    <lineage>
        <taxon>Bacteria</taxon>
        <taxon>Pseudomonadati</taxon>
        <taxon>Planctomycetota</taxon>
        <taxon>Planctomycetia</taxon>
        <taxon>Planctomycetales</taxon>
        <taxon>Planctomycetaceae</taxon>
        <taxon>Gimesia</taxon>
    </lineage>
</organism>
<evidence type="ECO:0000313" key="2">
    <source>
        <dbReference type="EMBL" id="QDV49161.1"/>
    </source>
</evidence>
<gene>
    <name evidence="2" type="ORF">Enr17x_11780</name>
</gene>
<reference evidence="2 3" key="1">
    <citation type="submission" date="2019-03" db="EMBL/GenBank/DDBJ databases">
        <title>Deep-cultivation of Planctomycetes and their phenomic and genomic characterization uncovers novel biology.</title>
        <authorList>
            <person name="Wiegand S."/>
            <person name="Jogler M."/>
            <person name="Boedeker C."/>
            <person name="Pinto D."/>
            <person name="Vollmers J."/>
            <person name="Rivas-Marin E."/>
            <person name="Kohn T."/>
            <person name="Peeters S.H."/>
            <person name="Heuer A."/>
            <person name="Rast P."/>
            <person name="Oberbeckmann S."/>
            <person name="Bunk B."/>
            <person name="Jeske O."/>
            <person name="Meyerdierks A."/>
            <person name="Storesund J.E."/>
            <person name="Kallscheuer N."/>
            <person name="Luecker S."/>
            <person name="Lage O.M."/>
            <person name="Pohl T."/>
            <person name="Merkel B.J."/>
            <person name="Hornburger P."/>
            <person name="Mueller R.-W."/>
            <person name="Bruemmer F."/>
            <person name="Labrenz M."/>
            <person name="Spormann A.M."/>
            <person name="Op den Camp H."/>
            <person name="Overmann J."/>
            <person name="Amann R."/>
            <person name="Jetten M.S.M."/>
            <person name="Mascher T."/>
            <person name="Medema M.H."/>
            <person name="Devos D.P."/>
            <person name="Kaster A.-K."/>
            <person name="Ovreas L."/>
            <person name="Rohde M."/>
            <person name="Galperin M.Y."/>
            <person name="Jogler C."/>
        </authorList>
    </citation>
    <scope>NUCLEOTIDE SEQUENCE [LARGE SCALE GENOMIC DNA]</scope>
    <source>
        <strain evidence="2 3">Enr17</strain>
    </source>
</reference>
<dbReference type="SUPFAM" id="SSF56059">
    <property type="entry name" value="Glutathione synthetase ATP-binding domain-like"/>
    <property type="match status" value="1"/>
</dbReference>
<sequence length="445" mass="49905">MNHHPPNDISGKPRLLIVGASTRAAAFSAVRAGWQPVCVDQYADQDLREIAEVIPKTEPTAHWIQALHQLPALDWIYTGGMENHPELIEQLNQTHRLRGCGPESLHYARDPFFLEQILKGKPIQALPCQLASSVPDDGARWLHKPFKGAAGLGIQFLNPLSPASTLDQDYYLQRFQSGIPLSALFIAFRQTTVLTGVCRQFIGNEALNANAFQFCGGITASPVLRHLRSPLEALGQTIADACQVHGLFGCDLIFDPAKQGRFWLNEVNPRYTALTELLELQYQTPLLEWHLAACRSFEEHQQEETSTNTLKKFLFEQEKQNLPHISKGILYAPRDLVAPQTEGNRMCLQQPFQVPENGDIPSAKTIIPAGSPVCTMFGRGESYESSLKSLADRIVWYRQHFESTVCQTRTTSDVFNMLHSLKKSENQLFSGFFSSWNELGSFLED</sequence>
<proteinExistence type="predicted"/>
<dbReference type="InterPro" id="IPR003806">
    <property type="entry name" value="ATP-grasp_PylC-type"/>
</dbReference>
<name>A0A518I7T1_9PLAN</name>
<dbReference type="Gene3D" id="3.30.470.20">
    <property type="entry name" value="ATP-grasp fold, B domain"/>
    <property type="match status" value="1"/>
</dbReference>
<dbReference type="Proteomes" id="UP000318313">
    <property type="component" value="Chromosome"/>
</dbReference>
<dbReference type="KEGG" id="gfm:Enr17x_11780"/>
<dbReference type="RefSeq" id="WP_145306686.1">
    <property type="nucleotide sequence ID" value="NZ_CP037452.1"/>
</dbReference>
<evidence type="ECO:0000313" key="3">
    <source>
        <dbReference type="Proteomes" id="UP000318313"/>
    </source>
</evidence>
<protein>
    <submittedName>
        <fullName evidence="2">ATP-grasp domain protein</fullName>
    </submittedName>
</protein>
<evidence type="ECO:0000259" key="1">
    <source>
        <dbReference type="Pfam" id="PF02655"/>
    </source>
</evidence>
<dbReference type="GO" id="GO:0046872">
    <property type="term" value="F:metal ion binding"/>
    <property type="evidence" value="ECO:0007669"/>
    <property type="project" value="InterPro"/>
</dbReference>
<dbReference type="AlphaFoldDB" id="A0A518I7T1"/>
<dbReference type="OrthoDB" id="1804072at2"/>
<dbReference type="Pfam" id="PF02655">
    <property type="entry name" value="ATP-grasp_3"/>
    <property type="match status" value="1"/>
</dbReference>
<accession>A0A518I7T1</accession>
<dbReference type="GO" id="GO:0005524">
    <property type="term" value="F:ATP binding"/>
    <property type="evidence" value="ECO:0007669"/>
    <property type="project" value="InterPro"/>
</dbReference>